<accession>A0A5B7JNA4</accession>
<evidence type="ECO:0000313" key="2">
    <source>
        <dbReference type="Proteomes" id="UP000324222"/>
    </source>
</evidence>
<dbReference type="Proteomes" id="UP000324222">
    <property type="component" value="Unassembled WGS sequence"/>
</dbReference>
<dbReference type="EMBL" id="VSRR010103558">
    <property type="protein sequence ID" value="MPC95796.1"/>
    <property type="molecule type" value="Genomic_DNA"/>
</dbReference>
<evidence type="ECO:0000313" key="1">
    <source>
        <dbReference type="EMBL" id="MPC95796.1"/>
    </source>
</evidence>
<dbReference type="AlphaFoldDB" id="A0A5B7JNA4"/>
<reference evidence="1 2" key="1">
    <citation type="submission" date="2019-05" db="EMBL/GenBank/DDBJ databases">
        <title>Another draft genome of Portunus trituberculatus and its Hox gene families provides insights of decapod evolution.</title>
        <authorList>
            <person name="Jeong J.-H."/>
            <person name="Song I."/>
            <person name="Kim S."/>
            <person name="Choi T."/>
            <person name="Kim D."/>
            <person name="Ryu S."/>
            <person name="Kim W."/>
        </authorList>
    </citation>
    <scope>NUCLEOTIDE SEQUENCE [LARGE SCALE GENOMIC DNA]</scope>
    <source>
        <tissue evidence="1">Muscle</tissue>
    </source>
</reference>
<protein>
    <submittedName>
        <fullName evidence="1">Uncharacterized protein</fullName>
    </submittedName>
</protein>
<keyword evidence="2" id="KW-1185">Reference proteome</keyword>
<gene>
    <name evidence="1" type="ORF">E2C01_091022</name>
</gene>
<comment type="caution">
    <text evidence="1">The sequence shown here is derived from an EMBL/GenBank/DDBJ whole genome shotgun (WGS) entry which is preliminary data.</text>
</comment>
<name>A0A5B7JNA4_PORTR</name>
<organism evidence="1 2">
    <name type="scientific">Portunus trituberculatus</name>
    <name type="common">Swimming crab</name>
    <name type="synonym">Neptunus trituberculatus</name>
    <dbReference type="NCBI Taxonomy" id="210409"/>
    <lineage>
        <taxon>Eukaryota</taxon>
        <taxon>Metazoa</taxon>
        <taxon>Ecdysozoa</taxon>
        <taxon>Arthropoda</taxon>
        <taxon>Crustacea</taxon>
        <taxon>Multicrustacea</taxon>
        <taxon>Malacostraca</taxon>
        <taxon>Eumalacostraca</taxon>
        <taxon>Eucarida</taxon>
        <taxon>Decapoda</taxon>
        <taxon>Pleocyemata</taxon>
        <taxon>Brachyura</taxon>
        <taxon>Eubrachyura</taxon>
        <taxon>Portunoidea</taxon>
        <taxon>Portunidae</taxon>
        <taxon>Portuninae</taxon>
        <taxon>Portunus</taxon>
    </lineage>
</organism>
<proteinExistence type="predicted"/>
<sequence>MRTNWRNRTRYRNEIVVRGAELRRQGNSICRRIRCKEKIENVGRISKTVRNTG</sequence>